<dbReference type="GO" id="GO:0051082">
    <property type="term" value="F:unfolded protein binding"/>
    <property type="evidence" value="ECO:0007669"/>
    <property type="project" value="InterPro"/>
</dbReference>
<dbReference type="Gene3D" id="1.10.560.10">
    <property type="entry name" value="GroEL-like equatorial domain"/>
    <property type="match status" value="1"/>
</dbReference>
<evidence type="ECO:0000256" key="8">
    <source>
        <dbReference type="ARBA" id="ARBA00023186"/>
    </source>
</evidence>
<dbReference type="PRINTS" id="PR00304">
    <property type="entry name" value="TCOMPLEXTCP1"/>
</dbReference>
<dbReference type="CDD" id="cd03337">
    <property type="entry name" value="TCP1_gamma"/>
    <property type="match status" value="1"/>
</dbReference>
<keyword evidence="8 10" id="KW-0143">Chaperone</keyword>
<evidence type="ECO:0000256" key="2">
    <source>
        <dbReference type="ARBA" id="ARBA00008020"/>
    </source>
</evidence>
<dbReference type="SUPFAM" id="SSF52029">
    <property type="entry name" value="GroEL apical domain-like"/>
    <property type="match status" value="1"/>
</dbReference>
<evidence type="ECO:0000256" key="4">
    <source>
        <dbReference type="ARBA" id="ARBA00017187"/>
    </source>
</evidence>
<dbReference type="InterPro" id="IPR002194">
    <property type="entry name" value="Chaperonin_TCP-1_CS"/>
</dbReference>
<dbReference type="PROSITE" id="PS00751">
    <property type="entry name" value="TCP1_2"/>
    <property type="match status" value="1"/>
</dbReference>
<comment type="function">
    <text evidence="9">Molecular chaperone; assists the folding of proteins upon ATP hydrolysis. Known to play a role, in vitro, in the folding of actin and tubulin.</text>
</comment>
<evidence type="ECO:0000256" key="9">
    <source>
        <dbReference type="ARBA" id="ARBA00024677"/>
    </source>
</evidence>
<dbReference type="NCBIfam" id="TIGR02344">
    <property type="entry name" value="chap_CCT_gamma"/>
    <property type="match status" value="1"/>
</dbReference>
<keyword evidence="6 10" id="KW-0547">Nucleotide-binding</keyword>
<dbReference type="SUPFAM" id="SSF54849">
    <property type="entry name" value="GroEL-intermediate domain like"/>
    <property type="match status" value="1"/>
</dbReference>
<dbReference type="FunFam" id="1.10.560.10:FF:000085">
    <property type="entry name" value="T-complex protein 1 subunit gamma"/>
    <property type="match status" value="1"/>
</dbReference>
<comment type="subunit">
    <text evidence="3">Heterooligomeric complex of about 850 to 900 kDa that forms two stacked rings, 12 to 16 nm in diameter.</text>
</comment>
<dbReference type="GO" id="GO:0140662">
    <property type="term" value="F:ATP-dependent protein folding chaperone"/>
    <property type="evidence" value="ECO:0007669"/>
    <property type="project" value="InterPro"/>
</dbReference>
<dbReference type="Gene3D" id="3.50.7.10">
    <property type="entry name" value="GroEL"/>
    <property type="match status" value="1"/>
</dbReference>
<comment type="caution">
    <text evidence="12">The sequence shown here is derived from an EMBL/GenBank/DDBJ whole genome shotgun (WGS) entry which is preliminary data.</text>
</comment>
<dbReference type="InterPro" id="IPR002423">
    <property type="entry name" value="Cpn60/GroEL/TCP-1"/>
</dbReference>
<evidence type="ECO:0000256" key="3">
    <source>
        <dbReference type="ARBA" id="ARBA00011531"/>
    </source>
</evidence>
<dbReference type="AlphaFoldDB" id="A0AAU9JAR2"/>
<dbReference type="InterPro" id="IPR027409">
    <property type="entry name" value="GroEL-like_apical_dom_sf"/>
</dbReference>
<dbReference type="InterPro" id="IPR017998">
    <property type="entry name" value="Chaperone_TCP-1"/>
</dbReference>
<comment type="similarity">
    <text evidence="2 10">Belongs to the TCP-1 chaperonin family.</text>
</comment>
<evidence type="ECO:0000256" key="5">
    <source>
        <dbReference type="ARBA" id="ARBA00022490"/>
    </source>
</evidence>
<dbReference type="Gene3D" id="3.30.260.10">
    <property type="entry name" value="TCP-1-like chaperonin intermediate domain"/>
    <property type="match status" value="1"/>
</dbReference>
<reference evidence="12" key="1">
    <citation type="submission" date="2021-09" db="EMBL/GenBank/DDBJ databases">
        <authorList>
            <consortium name="AG Swart"/>
            <person name="Singh M."/>
            <person name="Singh A."/>
            <person name="Seah K."/>
            <person name="Emmerich C."/>
        </authorList>
    </citation>
    <scope>NUCLEOTIDE SEQUENCE</scope>
    <source>
        <strain evidence="12">ATCC30299</strain>
    </source>
</reference>
<dbReference type="GO" id="GO:0016887">
    <property type="term" value="F:ATP hydrolysis activity"/>
    <property type="evidence" value="ECO:0007669"/>
    <property type="project" value="InterPro"/>
</dbReference>
<evidence type="ECO:0000256" key="10">
    <source>
        <dbReference type="RuleBase" id="RU004187"/>
    </source>
</evidence>
<comment type="subcellular location">
    <subcellularLocation>
        <location evidence="1">Cytoplasm</location>
    </subcellularLocation>
</comment>
<dbReference type="SUPFAM" id="SSF48592">
    <property type="entry name" value="GroEL equatorial domain-like"/>
    <property type="match status" value="1"/>
</dbReference>
<dbReference type="GO" id="GO:0005524">
    <property type="term" value="F:ATP binding"/>
    <property type="evidence" value="ECO:0007669"/>
    <property type="project" value="UniProtKB-KW"/>
</dbReference>
<evidence type="ECO:0000256" key="7">
    <source>
        <dbReference type="ARBA" id="ARBA00022840"/>
    </source>
</evidence>
<evidence type="ECO:0000256" key="11">
    <source>
        <dbReference type="RuleBase" id="RU004191"/>
    </source>
</evidence>
<dbReference type="EMBL" id="CAJZBQ010000018">
    <property type="protein sequence ID" value="CAG9317801.1"/>
    <property type="molecule type" value="Genomic_DNA"/>
</dbReference>
<keyword evidence="13" id="KW-1185">Reference proteome</keyword>
<proteinExistence type="inferred from homology"/>
<dbReference type="PROSITE" id="PS00995">
    <property type="entry name" value="TCP1_3"/>
    <property type="match status" value="1"/>
</dbReference>
<dbReference type="NCBIfam" id="NF041083">
    <property type="entry name" value="thermosome_beta"/>
    <property type="match status" value="1"/>
</dbReference>
<accession>A0AAU9JAR2</accession>
<evidence type="ECO:0000256" key="6">
    <source>
        <dbReference type="ARBA" id="ARBA00022741"/>
    </source>
</evidence>
<dbReference type="PANTHER" id="PTHR11353">
    <property type="entry name" value="CHAPERONIN"/>
    <property type="match status" value="1"/>
</dbReference>
<dbReference type="NCBIfam" id="NF041082">
    <property type="entry name" value="thermosome_alpha"/>
    <property type="match status" value="1"/>
</dbReference>
<dbReference type="InterPro" id="IPR054827">
    <property type="entry name" value="thermosome_alpha"/>
</dbReference>
<dbReference type="Pfam" id="PF00118">
    <property type="entry name" value="Cpn60_TCP1"/>
    <property type="match status" value="1"/>
</dbReference>
<dbReference type="Proteomes" id="UP001162131">
    <property type="component" value="Unassembled WGS sequence"/>
</dbReference>
<dbReference type="InterPro" id="IPR027410">
    <property type="entry name" value="TCP-1-like_intermed_sf"/>
</dbReference>
<gene>
    <name evidence="12" type="ORF">BSTOLATCC_MIC19043</name>
</gene>
<dbReference type="InterPro" id="IPR012719">
    <property type="entry name" value="Chap_CCT_gamma"/>
</dbReference>
<evidence type="ECO:0000256" key="1">
    <source>
        <dbReference type="ARBA" id="ARBA00004496"/>
    </source>
</evidence>
<dbReference type="InterPro" id="IPR053374">
    <property type="entry name" value="TCP-1_chaperonin"/>
</dbReference>
<keyword evidence="7 10" id="KW-0067">ATP-binding</keyword>
<organism evidence="12 13">
    <name type="scientific">Blepharisma stoltei</name>
    <dbReference type="NCBI Taxonomy" id="1481888"/>
    <lineage>
        <taxon>Eukaryota</taxon>
        <taxon>Sar</taxon>
        <taxon>Alveolata</taxon>
        <taxon>Ciliophora</taxon>
        <taxon>Postciliodesmatophora</taxon>
        <taxon>Heterotrichea</taxon>
        <taxon>Heterotrichida</taxon>
        <taxon>Blepharismidae</taxon>
        <taxon>Blepharisma</taxon>
    </lineage>
</organism>
<dbReference type="InterPro" id="IPR027413">
    <property type="entry name" value="GROEL-like_equatorial_sf"/>
</dbReference>
<evidence type="ECO:0000313" key="13">
    <source>
        <dbReference type="Proteomes" id="UP001162131"/>
    </source>
</evidence>
<dbReference type="PROSITE" id="PS00750">
    <property type="entry name" value="TCP1_1"/>
    <property type="match status" value="1"/>
</dbReference>
<name>A0AAU9JAR2_9CILI</name>
<dbReference type="FunFam" id="1.10.560.10:FF:000073">
    <property type="entry name" value="T-complex protein 1 subunit gamma"/>
    <property type="match status" value="1"/>
</dbReference>
<sequence length="549" mass="60650">MLPGNQAPVIVLNQNTQREEGKKAQLANIRAAKAVADIIRTTLGPKSMLKMLLDPMGGIVLTNDGNAILREIDVKHPAAKTMIDLSRTQDEEVGDGTTSVIILAGELMGVSEPFLNQKIHPINVVSAYFKALEAALKSADSISKLVSIEDKETLSVIAQSCIGTKFSSRWGNLIVDLATEAVKTVYINNNGKVEVDVKRYAKIEKIPGGDIEESRVLRGVMFNKDVTHPKMRRYIENPRVILLDCPLEYKKAESMTNVEMTKEEDFNTLLRLEEEEVEKLCQAIMRLNPDVVITEKGVSDLAQHYFLKQNISVIRRIRKTDNNRIARVSGATIVNRPEELQESDVGTKCHKFEIKLIGDEYYTFMEDCEDPKACSILLRGATKDVLNEIERNMHDAMAVARNVMIEPKLVPGGGAVEMHVANELTKIGRTIEGIEQLPFQAVAQAFEVIARTLAQNCGCNVVRIVTELRAKHAEDNPDAPFWGIDGNAGKLADMRTVGVWEPLAVKKQTFKTAIEAACMLLRIDEVVSGISKPEKKSGPVAAAPDEIEA</sequence>
<protein>
    <recommendedName>
        <fullName evidence="4 11">T-complex protein 1 subunit gamma</fullName>
    </recommendedName>
</protein>
<dbReference type="FunFam" id="3.50.7.10:FF:000005">
    <property type="entry name" value="T-complex protein 1 subunit gamma"/>
    <property type="match status" value="1"/>
</dbReference>
<dbReference type="GO" id="GO:0005832">
    <property type="term" value="C:chaperonin-containing T-complex"/>
    <property type="evidence" value="ECO:0007669"/>
    <property type="project" value="UniProtKB-ARBA"/>
</dbReference>
<keyword evidence="5" id="KW-0963">Cytoplasm</keyword>
<evidence type="ECO:0000313" key="12">
    <source>
        <dbReference type="EMBL" id="CAG9317801.1"/>
    </source>
</evidence>